<sequence length="109" mass="11201">MSVLGSAVAPPPSQQHDASMTGLSASREMKGAAGPHVGPRLCPRVPCGCRPRLALAPAWRRIGRGRKTCRAHQPRATVKGSDRGSARPRASAAATAAAACCRSHAVRAG</sequence>
<evidence type="ECO:0000313" key="2">
    <source>
        <dbReference type="EMBL" id="PWN95262.1"/>
    </source>
</evidence>
<gene>
    <name evidence="2" type="ORF">FA09DRAFT_332189</name>
</gene>
<feature type="compositionally biased region" description="Polar residues" evidence="1">
    <location>
        <begin position="14"/>
        <end position="24"/>
    </location>
</feature>
<proteinExistence type="predicted"/>
<feature type="region of interest" description="Disordered" evidence="1">
    <location>
        <begin position="66"/>
        <end position="89"/>
    </location>
</feature>
<name>A0A316Z2X9_9BASI</name>
<reference evidence="2 3" key="1">
    <citation type="journal article" date="2018" name="Mol. Biol. Evol.">
        <title>Broad Genomic Sampling Reveals a Smut Pathogenic Ancestry of the Fungal Clade Ustilaginomycotina.</title>
        <authorList>
            <person name="Kijpornyongpan T."/>
            <person name="Mondo S.J."/>
            <person name="Barry K."/>
            <person name="Sandor L."/>
            <person name="Lee J."/>
            <person name="Lipzen A."/>
            <person name="Pangilinan J."/>
            <person name="LaButti K."/>
            <person name="Hainaut M."/>
            <person name="Henrissat B."/>
            <person name="Grigoriev I.V."/>
            <person name="Spatafora J.W."/>
            <person name="Aime M.C."/>
        </authorList>
    </citation>
    <scope>NUCLEOTIDE SEQUENCE [LARGE SCALE GENOMIC DNA]</scope>
    <source>
        <strain evidence="2 3">MCA 4186</strain>
    </source>
</reference>
<dbReference type="EMBL" id="KZ819305">
    <property type="protein sequence ID" value="PWN95262.1"/>
    <property type="molecule type" value="Genomic_DNA"/>
</dbReference>
<feature type="region of interest" description="Disordered" evidence="1">
    <location>
        <begin position="1"/>
        <end position="38"/>
    </location>
</feature>
<keyword evidence="3" id="KW-1185">Reference proteome</keyword>
<dbReference type="Proteomes" id="UP000245946">
    <property type="component" value="Unassembled WGS sequence"/>
</dbReference>
<organism evidence="2 3">
    <name type="scientific">Tilletiopsis washingtonensis</name>
    <dbReference type="NCBI Taxonomy" id="58919"/>
    <lineage>
        <taxon>Eukaryota</taxon>
        <taxon>Fungi</taxon>
        <taxon>Dikarya</taxon>
        <taxon>Basidiomycota</taxon>
        <taxon>Ustilaginomycotina</taxon>
        <taxon>Exobasidiomycetes</taxon>
        <taxon>Entylomatales</taxon>
        <taxon>Entylomatales incertae sedis</taxon>
        <taxon>Tilletiopsis</taxon>
    </lineage>
</organism>
<protein>
    <submittedName>
        <fullName evidence="2">Uncharacterized protein</fullName>
    </submittedName>
</protein>
<evidence type="ECO:0000256" key="1">
    <source>
        <dbReference type="SAM" id="MobiDB-lite"/>
    </source>
</evidence>
<dbReference type="AlphaFoldDB" id="A0A316Z2X9"/>
<dbReference type="GeneID" id="37270899"/>
<evidence type="ECO:0000313" key="3">
    <source>
        <dbReference type="Proteomes" id="UP000245946"/>
    </source>
</evidence>
<dbReference type="RefSeq" id="XP_025595541.1">
    <property type="nucleotide sequence ID" value="XM_025743355.1"/>
</dbReference>
<accession>A0A316Z2X9</accession>